<name>A0ABD6BS48_9EURY</name>
<keyword evidence="1" id="KW-0812">Transmembrane</keyword>
<dbReference type="RefSeq" id="WP_267646879.1">
    <property type="nucleotide sequence ID" value="NZ_JANHGR010000001.1"/>
</dbReference>
<accession>A0ABD6BS48</accession>
<comment type="caution">
    <text evidence="2">The sequence shown here is derived from an EMBL/GenBank/DDBJ whole genome shotgun (WGS) entry which is preliminary data.</text>
</comment>
<feature type="transmembrane region" description="Helical" evidence="1">
    <location>
        <begin position="48"/>
        <end position="66"/>
    </location>
</feature>
<feature type="transmembrane region" description="Helical" evidence="1">
    <location>
        <begin position="109"/>
        <end position="129"/>
    </location>
</feature>
<dbReference type="Proteomes" id="UP001597139">
    <property type="component" value="Unassembled WGS sequence"/>
</dbReference>
<reference evidence="2 3" key="1">
    <citation type="journal article" date="2019" name="Int. J. Syst. Evol. Microbiol.">
        <title>The Global Catalogue of Microorganisms (GCM) 10K type strain sequencing project: providing services to taxonomists for standard genome sequencing and annotation.</title>
        <authorList>
            <consortium name="The Broad Institute Genomics Platform"/>
            <consortium name="The Broad Institute Genome Sequencing Center for Infectious Disease"/>
            <person name="Wu L."/>
            <person name="Ma J."/>
        </authorList>
    </citation>
    <scope>NUCLEOTIDE SEQUENCE [LARGE SCALE GENOMIC DNA]</scope>
    <source>
        <strain evidence="2 3">CGMCC 1.12859</strain>
    </source>
</reference>
<feature type="transmembrane region" description="Helical" evidence="1">
    <location>
        <begin position="78"/>
        <end position="97"/>
    </location>
</feature>
<organism evidence="2 3">
    <name type="scientific">Halolamina litorea</name>
    <dbReference type="NCBI Taxonomy" id="1515593"/>
    <lineage>
        <taxon>Archaea</taxon>
        <taxon>Methanobacteriati</taxon>
        <taxon>Methanobacteriota</taxon>
        <taxon>Stenosarchaea group</taxon>
        <taxon>Halobacteria</taxon>
        <taxon>Halobacteriales</taxon>
        <taxon>Haloferacaceae</taxon>
    </lineage>
</organism>
<dbReference type="AlphaFoldDB" id="A0ABD6BS48"/>
<keyword evidence="1" id="KW-0472">Membrane</keyword>
<proteinExistence type="predicted"/>
<dbReference type="EMBL" id="JBHUCZ010000009">
    <property type="protein sequence ID" value="MFD1567948.1"/>
    <property type="molecule type" value="Genomic_DNA"/>
</dbReference>
<evidence type="ECO:0000313" key="3">
    <source>
        <dbReference type="Proteomes" id="UP001597139"/>
    </source>
</evidence>
<evidence type="ECO:0000313" key="2">
    <source>
        <dbReference type="EMBL" id="MFD1567948.1"/>
    </source>
</evidence>
<keyword evidence="1" id="KW-1133">Transmembrane helix</keyword>
<evidence type="ECO:0000256" key="1">
    <source>
        <dbReference type="SAM" id="Phobius"/>
    </source>
</evidence>
<sequence>MNPGPLLGDLIGDVLVEFLPEHPLFVYGAPAVVFGGGLLALADPFPTLAVGLGTLASGALALAYEYTGVSAAENQGSTADRIAVGAFVAAVVAFVAYSELVGLSAASFVWIAGAATGLFAGALVTEWVVPAIASRRRS</sequence>
<protein>
    <submittedName>
        <fullName evidence="2">Uncharacterized protein</fullName>
    </submittedName>
</protein>
<gene>
    <name evidence="2" type="ORF">ACFSAU_10630</name>
</gene>
<keyword evidence="3" id="KW-1185">Reference proteome</keyword>